<dbReference type="AlphaFoldDB" id="A0AAV7D2H3"/>
<reference evidence="1" key="1">
    <citation type="thesis" date="2020" institute="ProQuest LLC" country="789 East Eisenhower Parkway, Ann Arbor, MI, USA">
        <title>Comparative Genomics and Chromosome Evolution.</title>
        <authorList>
            <person name="Mudd A.B."/>
        </authorList>
    </citation>
    <scope>NUCLEOTIDE SEQUENCE</scope>
    <source>
        <strain evidence="1">237g6f4</strain>
        <tissue evidence="1">Blood</tissue>
    </source>
</reference>
<evidence type="ECO:0000313" key="1">
    <source>
        <dbReference type="EMBL" id="KAG8590872.1"/>
    </source>
</evidence>
<accession>A0AAV7D2H3</accession>
<protein>
    <submittedName>
        <fullName evidence="1">Uncharacterized protein</fullName>
    </submittedName>
</protein>
<sequence length="85" mass="9433">MSGHQWSSSCGGTTSISNILWVIVHCVAEGLKPVSWKLENYKSHHNLEVHAGCSPRSSLHQCPPPCDLQIPGNLPPQYVPPWIHR</sequence>
<gene>
    <name evidence="1" type="ORF">GDO81_006949</name>
</gene>
<comment type="caution">
    <text evidence="1">The sequence shown here is derived from an EMBL/GenBank/DDBJ whole genome shotgun (WGS) entry which is preliminary data.</text>
</comment>
<name>A0AAV7D2H3_ENGPU</name>
<proteinExistence type="predicted"/>
<dbReference type="EMBL" id="WNYA01000002">
    <property type="protein sequence ID" value="KAG8590872.1"/>
    <property type="molecule type" value="Genomic_DNA"/>
</dbReference>
<evidence type="ECO:0000313" key="2">
    <source>
        <dbReference type="Proteomes" id="UP000824782"/>
    </source>
</evidence>
<dbReference type="Proteomes" id="UP000824782">
    <property type="component" value="Unassembled WGS sequence"/>
</dbReference>
<keyword evidence="2" id="KW-1185">Reference proteome</keyword>
<organism evidence="1 2">
    <name type="scientific">Engystomops pustulosus</name>
    <name type="common">Tungara frog</name>
    <name type="synonym">Physalaemus pustulosus</name>
    <dbReference type="NCBI Taxonomy" id="76066"/>
    <lineage>
        <taxon>Eukaryota</taxon>
        <taxon>Metazoa</taxon>
        <taxon>Chordata</taxon>
        <taxon>Craniata</taxon>
        <taxon>Vertebrata</taxon>
        <taxon>Euteleostomi</taxon>
        <taxon>Amphibia</taxon>
        <taxon>Batrachia</taxon>
        <taxon>Anura</taxon>
        <taxon>Neobatrachia</taxon>
        <taxon>Hyloidea</taxon>
        <taxon>Leptodactylidae</taxon>
        <taxon>Leiuperinae</taxon>
        <taxon>Engystomops</taxon>
    </lineage>
</organism>